<dbReference type="EMBL" id="CP011213">
    <property type="protein sequence ID" value="AKM82151.1"/>
    <property type="molecule type" value="Genomic_DNA"/>
</dbReference>
<evidence type="ECO:0000313" key="3">
    <source>
        <dbReference type="Proteomes" id="UP000035648"/>
    </source>
</evidence>
<dbReference type="STRING" id="1618337.UT28_C0001G0342"/>
<dbReference type="AlphaFoldDB" id="A0A0G4B2G2"/>
<protein>
    <submittedName>
        <fullName evidence="2">Uncharacterized protein</fullName>
    </submittedName>
</protein>
<gene>
    <name evidence="2" type="ORF">UT28_C0001G0342</name>
</gene>
<dbReference type="KEGG" id="bbgw:UT28_C0001G0342"/>
<dbReference type="Proteomes" id="UP000035648">
    <property type="component" value="Chromosome"/>
</dbReference>
<keyword evidence="1" id="KW-0812">Transmembrane</keyword>
<keyword evidence="1" id="KW-1133">Transmembrane helix</keyword>
<proteinExistence type="predicted"/>
<evidence type="ECO:0000256" key="1">
    <source>
        <dbReference type="SAM" id="Phobius"/>
    </source>
</evidence>
<feature type="transmembrane region" description="Helical" evidence="1">
    <location>
        <begin position="49"/>
        <end position="70"/>
    </location>
</feature>
<keyword evidence="1" id="KW-0472">Membrane</keyword>
<reference evidence="2 3" key="1">
    <citation type="journal article" date="2015" name="Nature">
        <title>rRNA introns, odd ribosomes, and small enigmatic genomes across a large radiation of phyla.</title>
        <authorList>
            <person name="Brown C.T."/>
            <person name="Hug L.A."/>
            <person name="Thomas B.C."/>
            <person name="Sharon I."/>
            <person name="Castelle C.J."/>
            <person name="Singh A."/>
            <person name="Wilkins M.J."/>
            <person name="Williams K.H."/>
            <person name="Banfield J.F."/>
        </authorList>
    </citation>
    <scope>NUCLEOTIDE SEQUENCE [LARGE SCALE GENOMIC DNA]</scope>
</reference>
<sequence length="168" mass="18556">MNNPANFNQPEQQPASAPAPVESVLVNEPVPAQQIPAKPLIDKTKLTKVIIILLVILIIAVGGGLVYSSYNNKAKAKDAKIRADLQEMKVSAEKYYDEHTNSYKDWTPDQGLIADVKSQGSEIQSEITDQQFTITALLPKAKNYYCVKRDAIIEVDQTTLQSLCPITK</sequence>
<accession>A0A0G4B2G2</accession>
<organism evidence="2 3">
    <name type="scientific">Berkelbacteria bacterium GW2011_GWE1_39_12</name>
    <dbReference type="NCBI Taxonomy" id="1618337"/>
    <lineage>
        <taxon>Bacteria</taxon>
        <taxon>Candidatus Berkelbacteria</taxon>
    </lineage>
</organism>
<evidence type="ECO:0000313" key="2">
    <source>
        <dbReference type="EMBL" id="AKM82151.1"/>
    </source>
</evidence>
<name>A0A0G4B2G2_9BACT</name>